<comment type="subcellular location">
    <subcellularLocation>
        <location evidence="1">Membrane</location>
        <topology evidence="1">Multi-pass membrane protein</topology>
    </subcellularLocation>
</comment>
<gene>
    <name evidence="8" type="ORF">PENARI_c043G11117</name>
</gene>
<feature type="transmembrane region" description="Helical" evidence="6">
    <location>
        <begin position="77"/>
        <end position="96"/>
    </location>
</feature>
<dbReference type="InterPro" id="IPR020846">
    <property type="entry name" value="MFS_dom"/>
</dbReference>
<dbReference type="EMBL" id="LXJU01000043">
    <property type="protein sequence ID" value="OGE47480.1"/>
    <property type="molecule type" value="Genomic_DNA"/>
</dbReference>
<feature type="transmembrane region" description="Helical" evidence="6">
    <location>
        <begin position="301"/>
        <end position="320"/>
    </location>
</feature>
<sequence length="824" mass="91062">MEKNEHEEQEEATHVEGSALVPEPTQDPNDPLNWTKSEKYLTCLTVCFFTFLSTFNSSNLVVAVVEISNEFRVTPTRAGYIVCFNLLLMGMGNLLWVPLSRIIGKRPVYLLALLLLTGCNIWTYEASTYGSLLASRIISGLAAAAADATVPSLIADLFFVHERGHCMMIFHFALSTGFFVGPLMCAYITQEAGWRWTSGFLAIASGSTFLIGVFTVRESNYRRDTASVDLPHSANIVVQMTASRVFLTPPYSWEVGQVGLLALAGFIGAVIAFFAGGKLIDLLSARMTKANGGVREPEFRLPALIIPAVIGPMGVLTFGICSARRLGWVGAAFGYAMQGFGLTALSNIVVTYAVDSYQHVAGEALVIVFVVRNTIAMLLALYTVDWQQATGAENRHPDLSTRFSRSYDYRRAQCEDMKMITTWFNFLQSTIIKYGIHEEDIYNFDETGFALGLTATAKVVTRTSYGRRSLLQPGNREWVTTIEAISASGYALPPCVIFKGKVFMKAWFGDTDLPATWLFAVSEKGWTTDSISLEWLQKVFIPSSIGRTKGVYRLLVLDGHGSHLTPQFDEICAQNNIITICMPAHSSHLLQPLDIGCFGVLKRAYSEVVESQTRVGIHRVDKNDFLEAYTKARIKAFTEINIVNSFASAGIRPFDPQRVISKLDIRLATPPRPPSNNSDSSRNWTPKTPYTVKEAKRQASSIKKLASNNPARLEEALDQMEKGCQLAIHSFMIARQQISDLLAANAKTTRKKRRTKARMANNGALLVSEAIERVGGPGQVEEAIHEEPGGSSPTPNPTNERRPQRCSLCKTPGHKRNRCPERSE</sequence>
<feature type="region of interest" description="Disordered" evidence="5">
    <location>
        <begin position="1"/>
        <end position="31"/>
    </location>
</feature>
<feature type="transmembrane region" description="Helical" evidence="6">
    <location>
        <begin position="40"/>
        <end position="65"/>
    </location>
</feature>
<dbReference type="Proteomes" id="UP000177622">
    <property type="component" value="Unassembled WGS sequence"/>
</dbReference>
<evidence type="ECO:0000313" key="8">
    <source>
        <dbReference type="EMBL" id="OGE47480.1"/>
    </source>
</evidence>
<evidence type="ECO:0000256" key="6">
    <source>
        <dbReference type="SAM" id="Phobius"/>
    </source>
</evidence>
<feature type="transmembrane region" description="Helical" evidence="6">
    <location>
        <begin position="172"/>
        <end position="190"/>
    </location>
</feature>
<feature type="region of interest" description="Disordered" evidence="5">
    <location>
        <begin position="666"/>
        <end position="707"/>
    </location>
</feature>
<feature type="transmembrane region" description="Helical" evidence="6">
    <location>
        <begin position="196"/>
        <end position="216"/>
    </location>
</feature>
<evidence type="ECO:0000313" key="9">
    <source>
        <dbReference type="Proteomes" id="UP000177622"/>
    </source>
</evidence>
<dbReference type="GO" id="GO:0003676">
    <property type="term" value="F:nucleic acid binding"/>
    <property type="evidence" value="ECO:0007669"/>
    <property type="project" value="InterPro"/>
</dbReference>
<dbReference type="InterPro" id="IPR011701">
    <property type="entry name" value="MFS"/>
</dbReference>
<dbReference type="PANTHER" id="PTHR23502">
    <property type="entry name" value="MAJOR FACILITATOR SUPERFAMILY"/>
    <property type="match status" value="1"/>
</dbReference>
<organism evidence="8 9">
    <name type="scientific">Penicillium arizonense</name>
    <dbReference type="NCBI Taxonomy" id="1835702"/>
    <lineage>
        <taxon>Eukaryota</taxon>
        <taxon>Fungi</taxon>
        <taxon>Dikarya</taxon>
        <taxon>Ascomycota</taxon>
        <taxon>Pezizomycotina</taxon>
        <taxon>Eurotiomycetes</taxon>
        <taxon>Eurotiomycetidae</taxon>
        <taxon>Eurotiales</taxon>
        <taxon>Aspergillaceae</taxon>
        <taxon>Penicillium</taxon>
    </lineage>
</organism>
<feature type="compositionally biased region" description="Basic and acidic residues" evidence="5">
    <location>
        <begin position="1"/>
        <end position="14"/>
    </location>
</feature>
<keyword evidence="3 6" id="KW-1133">Transmembrane helix</keyword>
<feature type="transmembrane region" description="Helical" evidence="6">
    <location>
        <begin position="108"/>
        <end position="125"/>
    </location>
</feature>
<feature type="transmembrane region" description="Helical" evidence="6">
    <location>
        <begin position="326"/>
        <end position="352"/>
    </location>
</feature>
<dbReference type="GeneID" id="34581954"/>
<evidence type="ECO:0000256" key="5">
    <source>
        <dbReference type="SAM" id="MobiDB-lite"/>
    </source>
</evidence>
<dbReference type="PROSITE" id="PS50850">
    <property type="entry name" value="MFS"/>
    <property type="match status" value="1"/>
</dbReference>
<dbReference type="SUPFAM" id="SSF103473">
    <property type="entry name" value="MFS general substrate transporter"/>
    <property type="match status" value="1"/>
</dbReference>
<feature type="transmembrane region" description="Helical" evidence="6">
    <location>
        <begin position="364"/>
        <end position="384"/>
    </location>
</feature>
<dbReference type="AlphaFoldDB" id="A0A1F5L3A6"/>
<dbReference type="InterPro" id="IPR004875">
    <property type="entry name" value="DDE_SF_endonuclease_dom"/>
</dbReference>
<comment type="caution">
    <text evidence="8">The sequence shown here is derived from an EMBL/GenBank/DDBJ whole genome shotgun (WGS) entry which is preliminary data.</text>
</comment>
<protein>
    <recommendedName>
        <fullName evidence="7">Major facilitator superfamily (MFS) profile domain-containing protein</fullName>
    </recommendedName>
</protein>
<dbReference type="STRING" id="1835702.A0A1F5L3A6"/>
<accession>A0A1F5L3A6</accession>
<dbReference type="GO" id="GO:0022857">
    <property type="term" value="F:transmembrane transporter activity"/>
    <property type="evidence" value="ECO:0007669"/>
    <property type="project" value="InterPro"/>
</dbReference>
<dbReference type="Pfam" id="PF07690">
    <property type="entry name" value="MFS_1"/>
    <property type="match status" value="1"/>
</dbReference>
<dbReference type="InterPro" id="IPR036259">
    <property type="entry name" value="MFS_trans_sf"/>
</dbReference>
<dbReference type="Gene3D" id="1.20.1250.20">
    <property type="entry name" value="MFS general substrate transporter like domains"/>
    <property type="match status" value="1"/>
</dbReference>
<evidence type="ECO:0000259" key="7">
    <source>
        <dbReference type="PROSITE" id="PS50850"/>
    </source>
</evidence>
<feature type="region of interest" description="Disordered" evidence="5">
    <location>
        <begin position="776"/>
        <end position="824"/>
    </location>
</feature>
<evidence type="ECO:0000256" key="1">
    <source>
        <dbReference type="ARBA" id="ARBA00004141"/>
    </source>
</evidence>
<evidence type="ECO:0000256" key="3">
    <source>
        <dbReference type="ARBA" id="ARBA00022989"/>
    </source>
</evidence>
<dbReference type="GO" id="GO:0005886">
    <property type="term" value="C:plasma membrane"/>
    <property type="evidence" value="ECO:0007669"/>
    <property type="project" value="TreeGrafter"/>
</dbReference>
<proteinExistence type="predicted"/>
<keyword evidence="2 6" id="KW-0812">Transmembrane</keyword>
<feature type="compositionally biased region" description="Polar residues" evidence="5">
    <location>
        <begin position="698"/>
        <end position="707"/>
    </location>
</feature>
<dbReference type="Pfam" id="PF03184">
    <property type="entry name" value="DDE_1"/>
    <property type="match status" value="1"/>
</dbReference>
<dbReference type="OrthoDB" id="268400at2759"/>
<dbReference type="PANTHER" id="PTHR23502:SF160">
    <property type="entry name" value="MAJOR FACILITATOR SUPERFAMILY (MFS) PROFILE DOMAIN-CONTAINING PROTEIN-RELATED"/>
    <property type="match status" value="1"/>
</dbReference>
<feature type="transmembrane region" description="Helical" evidence="6">
    <location>
        <begin position="259"/>
        <end position="280"/>
    </location>
</feature>
<keyword evidence="9" id="KW-1185">Reference proteome</keyword>
<reference evidence="8 9" key="1">
    <citation type="journal article" date="2016" name="Sci. Rep.">
        <title>Penicillium arizonense, a new, genome sequenced fungal species, reveals a high chemical diversity in secreted metabolites.</title>
        <authorList>
            <person name="Grijseels S."/>
            <person name="Nielsen J.C."/>
            <person name="Randelovic M."/>
            <person name="Nielsen J."/>
            <person name="Nielsen K.F."/>
            <person name="Workman M."/>
            <person name="Frisvad J.C."/>
        </authorList>
    </citation>
    <scope>NUCLEOTIDE SEQUENCE [LARGE SCALE GENOMIC DNA]</scope>
    <source>
        <strain evidence="8 9">CBS 141311</strain>
    </source>
</reference>
<name>A0A1F5L3A6_PENAI</name>
<keyword evidence="4 6" id="KW-0472">Membrane</keyword>
<dbReference type="RefSeq" id="XP_022482939.1">
    <property type="nucleotide sequence ID" value="XM_022637220.1"/>
</dbReference>
<evidence type="ECO:0000256" key="4">
    <source>
        <dbReference type="ARBA" id="ARBA00023136"/>
    </source>
</evidence>
<evidence type="ECO:0000256" key="2">
    <source>
        <dbReference type="ARBA" id="ARBA00022692"/>
    </source>
</evidence>
<feature type="domain" description="Major facilitator superfamily (MFS) profile" evidence="7">
    <location>
        <begin position="42"/>
        <end position="470"/>
    </location>
</feature>